<protein>
    <submittedName>
        <fullName evidence="4">Phage major capsid protein</fullName>
    </submittedName>
</protein>
<evidence type="ECO:0000256" key="2">
    <source>
        <dbReference type="SAM" id="MobiDB-lite"/>
    </source>
</evidence>
<comment type="subcellular location">
    <subcellularLocation>
        <location evidence="1">Virion</location>
    </subcellularLocation>
</comment>
<dbReference type="Gene3D" id="3.30.2400.10">
    <property type="entry name" value="Major capsid protein gp5"/>
    <property type="match status" value="1"/>
</dbReference>
<feature type="compositionally biased region" description="Low complexity" evidence="2">
    <location>
        <begin position="1"/>
        <end position="18"/>
    </location>
</feature>
<feature type="region of interest" description="Disordered" evidence="2">
    <location>
        <begin position="1"/>
        <end position="22"/>
    </location>
</feature>
<dbReference type="Pfam" id="PF05065">
    <property type="entry name" value="Phage_capsid"/>
    <property type="match status" value="1"/>
</dbReference>
<evidence type="ECO:0000259" key="3">
    <source>
        <dbReference type="Pfam" id="PF05065"/>
    </source>
</evidence>
<dbReference type="EMBL" id="RAHJ01000022">
    <property type="protein sequence ID" value="RJX65670.1"/>
    <property type="molecule type" value="Genomic_DNA"/>
</dbReference>
<dbReference type="AlphaFoldDB" id="A0A419QY99"/>
<comment type="caution">
    <text evidence="4">The sequence shown here is derived from an EMBL/GenBank/DDBJ whole genome shotgun (WGS) entry which is preliminary data.</text>
</comment>
<sequence length="393" mass="41442">MTTPIIAPSTATSAPAPTEADSSLDASFDIVARQDRAEADIATLRGDVDEVKARLDKVARAATRPAISGAATGVSAEVKGFVDGYLRRGSTAEIKSLTAAVPGDGGYAVPQEIDAVISRALTAISPIRRIAQVVQTGTAGYRKLIASGGTASGWVSETAGRPETATPGFHEIAPPAGELYANPAASQTMIDDAAFDIEGWLADEIAREFARAEGAAFVGGSGDNQPRGFLNGPITPEKDSARAFGTLQYIATGDGLGLGTELELRLIDIVQSLKAGYRQGASWVMNSTTLSTIRKLRTADGAFLWQPAMAEGQPDRLLGYPVVEAEDMPDIDIESTPVAFGNFRAGYLIAERSATQILRDPFTNKPFVHFYATKRVGGQLLDSNAIKLLRIAE</sequence>
<evidence type="ECO:0000256" key="1">
    <source>
        <dbReference type="ARBA" id="ARBA00004328"/>
    </source>
</evidence>
<organism evidence="4 5">
    <name type="scientific">Tsuneonella suprasediminis</name>
    <dbReference type="NCBI Taxonomy" id="2306996"/>
    <lineage>
        <taxon>Bacteria</taxon>
        <taxon>Pseudomonadati</taxon>
        <taxon>Pseudomonadota</taxon>
        <taxon>Alphaproteobacteria</taxon>
        <taxon>Sphingomonadales</taxon>
        <taxon>Erythrobacteraceae</taxon>
        <taxon>Tsuneonella</taxon>
    </lineage>
</organism>
<dbReference type="InterPro" id="IPR024455">
    <property type="entry name" value="Phage_capsid"/>
</dbReference>
<dbReference type="SUPFAM" id="SSF56563">
    <property type="entry name" value="Major capsid protein gp5"/>
    <property type="match status" value="1"/>
</dbReference>
<reference evidence="4 5" key="1">
    <citation type="submission" date="2018-09" db="EMBL/GenBank/DDBJ databases">
        <title>Altererythrobacter sp.Ery1 and Ery12, the genome sequencing of novel strains in genus Alterythrobacter.</title>
        <authorList>
            <person name="Cheng H."/>
            <person name="Wu Y.-H."/>
            <person name="Fang C."/>
            <person name="Xu X.-W."/>
        </authorList>
    </citation>
    <scope>NUCLEOTIDE SEQUENCE [LARGE SCALE GENOMIC DNA]</scope>
    <source>
        <strain evidence="4 5">Ery12</strain>
    </source>
</reference>
<dbReference type="NCBIfam" id="TIGR01554">
    <property type="entry name" value="major_cap_HK97"/>
    <property type="match status" value="1"/>
</dbReference>
<feature type="domain" description="Phage capsid-like C-terminal" evidence="3">
    <location>
        <begin position="105"/>
        <end position="390"/>
    </location>
</feature>
<dbReference type="InterPro" id="IPR054612">
    <property type="entry name" value="Phage_capsid-like_C"/>
</dbReference>
<dbReference type="RefSeq" id="WP_120112634.1">
    <property type="nucleotide sequence ID" value="NZ_RAHJ01000022.1"/>
</dbReference>
<proteinExistence type="predicted"/>
<dbReference type="OrthoDB" id="9786516at2"/>
<gene>
    <name evidence="4" type="ORF">D6858_15350</name>
</gene>
<keyword evidence="5" id="KW-1185">Reference proteome</keyword>
<evidence type="ECO:0000313" key="5">
    <source>
        <dbReference type="Proteomes" id="UP000284322"/>
    </source>
</evidence>
<dbReference type="Gene3D" id="3.30.2320.10">
    <property type="entry name" value="hypothetical protein PF0899 domain"/>
    <property type="match status" value="1"/>
</dbReference>
<accession>A0A419QY99</accession>
<dbReference type="Proteomes" id="UP000284322">
    <property type="component" value="Unassembled WGS sequence"/>
</dbReference>
<name>A0A419QY99_9SPHN</name>
<evidence type="ECO:0000313" key="4">
    <source>
        <dbReference type="EMBL" id="RJX65670.1"/>
    </source>
</evidence>